<gene>
    <name evidence="2" type="ORF">PEGY_LOCUS1596</name>
</gene>
<dbReference type="AlphaFoldDB" id="A0A9W4K564"/>
<organism evidence="2 3">
    <name type="scientific">Penicillium egyptiacum</name>
    <dbReference type="NCBI Taxonomy" id="1303716"/>
    <lineage>
        <taxon>Eukaryota</taxon>
        <taxon>Fungi</taxon>
        <taxon>Dikarya</taxon>
        <taxon>Ascomycota</taxon>
        <taxon>Pezizomycotina</taxon>
        <taxon>Eurotiomycetes</taxon>
        <taxon>Eurotiomycetidae</taxon>
        <taxon>Eurotiales</taxon>
        <taxon>Aspergillaceae</taxon>
        <taxon>Penicillium</taxon>
    </lineage>
</organism>
<accession>A0A9W4K564</accession>
<dbReference type="PANTHER" id="PTHR31642">
    <property type="entry name" value="TRICHOTHECENE 3-O-ACETYLTRANSFERASE"/>
    <property type="match status" value="1"/>
</dbReference>
<dbReference type="InterPro" id="IPR050317">
    <property type="entry name" value="Plant_Fungal_Acyltransferase"/>
</dbReference>
<evidence type="ECO:0008006" key="4">
    <source>
        <dbReference type="Google" id="ProtNLM"/>
    </source>
</evidence>
<dbReference type="Proteomes" id="UP001154252">
    <property type="component" value="Unassembled WGS sequence"/>
</dbReference>
<dbReference type="GO" id="GO:0016747">
    <property type="term" value="F:acyltransferase activity, transferring groups other than amino-acyl groups"/>
    <property type="evidence" value="ECO:0007669"/>
    <property type="project" value="TreeGrafter"/>
</dbReference>
<name>A0A9W4K564_9EURO</name>
<proteinExistence type="predicted"/>
<dbReference type="PANTHER" id="PTHR31642:SF310">
    <property type="entry name" value="FATTY ALCOHOL:CAFFEOYL-COA ACYLTRANSFERASE"/>
    <property type="match status" value="1"/>
</dbReference>
<dbReference type="EMBL" id="CAJVRC010000839">
    <property type="protein sequence ID" value="CAG8888412.1"/>
    <property type="molecule type" value="Genomic_DNA"/>
</dbReference>
<evidence type="ECO:0000313" key="2">
    <source>
        <dbReference type="EMBL" id="CAG8888412.1"/>
    </source>
</evidence>
<protein>
    <recommendedName>
        <fullName evidence="4">Transferase</fullName>
    </recommendedName>
</protein>
<dbReference type="OrthoDB" id="444127at2759"/>
<dbReference type="Gene3D" id="3.30.559.10">
    <property type="entry name" value="Chloramphenicol acetyltransferase-like domain"/>
    <property type="match status" value="2"/>
</dbReference>
<keyword evidence="1" id="KW-0808">Transferase</keyword>
<evidence type="ECO:0000313" key="3">
    <source>
        <dbReference type="Proteomes" id="UP001154252"/>
    </source>
</evidence>
<reference evidence="2" key="1">
    <citation type="submission" date="2021-07" db="EMBL/GenBank/DDBJ databases">
        <authorList>
            <person name="Branca A.L. A."/>
        </authorList>
    </citation>
    <scope>NUCLEOTIDE SEQUENCE</scope>
</reference>
<sequence>MTTIESIRLRPAELTPTSTPLSILDATVARFSPTGAIWIFDQPAELDRKTLIDHLRTSFIETLSKFPQWAGQLQWAPVRPKGNHTERFNRPLIVYGTDTDPGVEWTVIEHPFRADEIVPTAEERVSSTAGSQPGAWEGDAFDQRLFISSNPLALANLRDYVGLPGMQVQISLLQGGYVIGIKLAHCLADAQTLMVFMHLWAHNSEKQFGNQSEAPLRGEPVFDPPSLDSCAAGDIDSPEPDQTLVNIARKLPLHRYSWWDTAAEGYPPFLIPTTENSRPPPGEFDRVSPSEPAAWLSWDFSKKVRYVQLHFTGTELSKFKAAALDTGSRCDISRLDALLAHLWIAIMRARGQADSSRPVYMDFSLGARARVSPALPDTFIGSPLFLTHVGGTASSVCRERLGETASRIRETMKGFTAGAVGAMLHDAAHEVSPQRLWQAFLGSEHTLVTSWLRLQLYDIDFVGGNKPRYVHAVMPKMDGCLQVMDSAVGDGGMDVALYLDEVAMGRLLDGALGLEL</sequence>
<dbReference type="Pfam" id="PF02458">
    <property type="entry name" value="Transferase"/>
    <property type="match status" value="2"/>
</dbReference>
<keyword evidence="3" id="KW-1185">Reference proteome</keyword>
<dbReference type="InterPro" id="IPR023213">
    <property type="entry name" value="CAT-like_dom_sf"/>
</dbReference>
<comment type="caution">
    <text evidence="2">The sequence shown here is derived from an EMBL/GenBank/DDBJ whole genome shotgun (WGS) entry which is preliminary data.</text>
</comment>
<evidence type="ECO:0000256" key="1">
    <source>
        <dbReference type="ARBA" id="ARBA00022679"/>
    </source>
</evidence>